<evidence type="ECO:0000313" key="2">
    <source>
        <dbReference type="EMBL" id="SVA05991.1"/>
    </source>
</evidence>
<dbReference type="InterPro" id="IPR029044">
    <property type="entry name" value="Nucleotide-diphossugar_trans"/>
</dbReference>
<gene>
    <name evidence="2" type="ORF">METZ01_LOCUS58845</name>
</gene>
<feature type="domain" description="DUF4301" evidence="1">
    <location>
        <begin position="6"/>
        <end position="517"/>
    </location>
</feature>
<proteinExistence type="predicted"/>
<dbReference type="EMBL" id="UINC01003399">
    <property type="protein sequence ID" value="SVA05991.1"/>
    <property type="molecule type" value="Genomic_DNA"/>
</dbReference>
<evidence type="ECO:0000259" key="1">
    <source>
        <dbReference type="Pfam" id="PF14134"/>
    </source>
</evidence>
<protein>
    <recommendedName>
        <fullName evidence="1">DUF4301 domain-containing protein</fullName>
    </recommendedName>
</protein>
<dbReference type="SUPFAM" id="SSF53448">
    <property type="entry name" value="Nucleotide-diphospho-sugar transferases"/>
    <property type="match status" value="1"/>
</dbReference>
<name>A0A381SRP5_9ZZZZ</name>
<dbReference type="InterPro" id="IPR025393">
    <property type="entry name" value="DUF4301"/>
</dbReference>
<dbReference type="Pfam" id="PF14134">
    <property type="entry name" value="DUF4301"/>
    <property type="match status" value="1"/>
</dbReference>
<dbReference type="AlphaFoldDB" id="A0A381SRP5"/>
<organism evidence="2">
    <name type="scientific">marine metagenome</name>
    <dbReference type="NCBI Taxonomy" id="408172"/>
    <lineage>
        <taxon>unclassified sequences</taxon>
        <taxon>metagenomes</taxon>
        <taxon>ecological metagenomes</taxon>
    </lineage>
</organism>
<accession>A0A381SRP5</accession>
<reference evidence="2" key="1">
    <citation type="submission" date="2018-05" db="EMBL/GenBank/DDBJ databases">
        <authorList>
            <person name="Lanie J.A."/>
            <person name="Ng W.-L."/>
            <person name="Kazmierczak K.M."/>
            <person name="Andrzejewski T.M."/>
            <person name="Davidsen T.M."/>
            <person name="Wayne K.J."/>
            <person name="Tettelin H."/>
            <person name="Glass J.I."/>
            <person name="Rusch D."/>
            <person name="Podicherti R."/>
            <person name="Tsui H.-C.T."/>
            <person name="Winkler M.E."/>
        </authorList>
    </citation>
    <scope>NUCLEOTIDE SEQUENCE</scope>
</reference>
<sequence>MTEPSDRADLDRRGLNEAELARQLRLFADPPPPITLDRPCRLGDGIVQIDPGVADDYVRAHEAAQCNGRCQKFVPASGAATRMFQTLLNLRARFPSLTATELSRATDTGDDDARDVLAFVTQLDRFAFFPALARTLATRGLDADALVDNGTYDELVSGLLDDSGLGYAALPKGLLDFHRSAGDIRTPFEEQLLEAAAYTSDADGVCHLHVTVTADHLPAFVARFDAIRAKYESRLNAHFDVTFSVQKPATDTVTVDRTGAPLRDADGRLVFRQSGHGALLANLNDLQGDVIFLKNIDNVAPDLQGSSSLRWKRVLGGCLVRTQEHAHAHLRALHAAGAGDTEVHAALAFLDRCGVKLPTKTATAPLDHRRALAIDRLDRPVRVCGVVRNTGEPGGGPFWVTGENGTSTKQIVESAQVDDQSVDQVGIFGTATHFNPVDLVCGVRDWQGNPFDLHRYADPSAVFISEKSNGTQRVQALELPGLWNGGMAHWLSLFVEVPPETFTPVKTVTDLLRPDHQPGPARQN</sequence>